<dbReference type="PROSITE" id="PS51464">
    <property type="entry name" value="SIS"/>
    <property type="match status" value="2"/>
</dbReference>
<evidence type="ECO:0000256" key="4">
    <source>
        <dbReference type="ARBA" id="ARBA00022576"/>
    </source>
</evidence>
<dbReference type="CDD" id="cd05008">
    <property type="entry name" value="SIS_GlmS_GlmD_1"/>
    <property type="match status" value="1"/>
</dbReference>
<feature type="domain" description="SIS" evidence="10">
    <location>
        <begin position="293"/>
        <end position="432"/>
    </location>
</feature>
<dbReference type="NCBIfam" id="TIGR01135">
    <property type="entry name" value="glmS"/>
    <property type="match status" value="1"/>
</dbReference>
<evidence type="ECO:0000256" key="1">
    <source>
        <dbReference type="ARBA" id="ARBA00001031"/>
    </source>
</evidence>
<dbReference type="InterPro" id="IPR035490">
    <property type="entry name" value="GlmS/FrlB_SIS"/>
</dbReference>
<organism evidence="11 12">
    <name type="scientific">Gordonia caeni</name>
    <dbReference type="NCBI Taxonomy" id="1007097"/>
    <lineage>
        <taxon>Bacteria</taxon>
        <taxon>Bacillati</taxon>
        <taxon>Actinomycetota</taxon>
        <taxon>Actinomycetes</taxon>
        <taxon>Mycobacteriales</taxon>
        <taxon>Gordoniaceae</taxon>
        <taxon>Gordonia</taxon>
    </lineage>
</organism>
<comment type="subcellular location">
    <subcellularLocation>
        <location evidence="8">Cytoplasm</location>
    </subcellularLocation>
</comment>
<dbReference type="InterPro" id="IPR017932">
    <property type="entry name" value="GATase_2_dom"/>
</dbReference>
<evidence type="ECO:0000313" key="11">
    <source>
        <dbReference type="EMBL" id="GAA3965821.1"/>
    </source>
</evidence>
<keyword evidence="4 8" id="KW-0032">Aminotransferase</keyword>
<name>A0ABP7PI51_9ACTN</name>
<protein>
    <recommendedName>
        <fullName evidence="3 8">Glutamine--fructose-6-phosphate aminotransferase [isomerizing]</fullName>
        <ecNumber evidence="2 8">2.6.1.16</ecNumber>
    </recommendedName>
    <alternativeName>
        <fullName evidence="8">D-fructose-6-phosphate amidotransferase</fullName>
    </alternativeName>
    <alternativeName>
        <fullName evidence="8">GFAT</fullName>
    </alternativeName>
    <alternativeName>
        <fullName evidence="8">Glucosamine-6-phosphate synthase</fullName>
    </alternativeName>
    <alternativeName>
        <fullName evidence="8">Hexosephosphate aminotransferase</fullName>
    </alternativeName>
    <alternativeName>
        <fullName evidence="8">L-glutamine--D-fructose-6-phosphate amidotransferase</fullName>
    </alternativeName>
</protein>
<dbReference type="InterPro" id="IPR035466">
    <property type="entry name" value="GlmS/AgaS_SIS"/>
</dbReference>
<comment type="function">
    <text evidence="8">Catalyzes the first step in hexosamine metabolism, converting fructose-6P into glucosamine-6P using glutamine as a nitrogen source.</text>
</comment>
<gene>
    <name evidence="8 11" type="primary">glmS</name>
    <name evidence="11" type="ORF">GCM10022231_28270</name>
</gene>
<dbReference type="HAMAP" id="MF_00164">
    <property type="entry name" value="GlmS"/>
    <property type="match status" value="1"/>
</dbReference>
<accession>A0ABP7PI51</accession>
<dbReference type="EMBL" id="BAAAZW010000008">
    <property type="protein sequence ID" value="GAA3965821.1"/>
    <property type="molecule type" value="Genomic_DNA"/>
</dbReference>
<comment type="caution">
    <text evidence="11">The sequence shown here is derived from an EMBL/GenBank/DDBJ whole genome shotgun (WGS) entry which is preliminary data.</text>
</comment>
<keyword evidence="6" id="KW-0677">Repeat</keyword>
<reference evidence="12" key="1">
    <citation type="journal article" date="2019" name="Int. J. Syst. Evol. Microbiol.">
        <title>The Global Catalogue of Microorganisms (GCM) 10K type strain sequencing project: providing services to taxonomists for standard genome sequencing and annotation.</title>
        <authorList>
            <consortium name="The Broad Institute Genomics Platform"/>
            <consortium name="The Broad Institute Genome Sequencing Center for Infectious Disease"/>
            <person name="Wu L."/>
            <person name="Ma J."/>
        </authorList>
    </citation>
    <scope>NUCLEOTIDE SEQUENCE [LARGE SCALE GENOMIC DNA]</scope>
    <source>
        <strain evidence="12">JCM 16923</strain>
    </source>
</reference>
<feature type="active site" description="For Fru-6P isomerization activity" evidence="8">
    <location>
        <position position="615"/>
    </location>
</feature>
<keyword evidence="12" id="KW-1185">Reference proteome</keyword>
<dbReference type="InterPro" id="IPR047084">
    <property type="entry name" value="GFAT_N"/>
</dbReference>
<dbReference type="Gene3D" id="3.60.20.10">
    <property type="entry name" value="Glutamine Phosphoribosylpyrophosphate, subunit 1, domain 1"/>
    <property type="match status" value="1"/>
</dbReference>
<evidence type="ECO:0000256" key="5">
    <source>
        <dbReference type="ARBA" id="ARBA00022679"/>
    </source>
</evidence>
<dbReference type="Pfam" id="PF13522">
    <property type="entry name" value="GATase_6"/>
    <property type="match status" value="1"/>
</dbReference>
<dbReference type="Pfam" id="PF01380">
    <property type="entry name" value="SIS"/>
    <property type="match status" value="2"/>
</dbReference>
<dbReference type="EC" id="2.6.1.16" evidence="2 8"/>
<dbReference type="PROSITE" id="PS51278">
    <property type="entry name" value="GATASE_TYPE_2"/>
    <property type="match status" value="1"/>
</dbReference>
<evidence type="ECO:0000256" key="3">
    <source>
        <dbReference type="ARBA" id="ARBA00016090"/>
    </source>
</evidence>
<dbReference type="InterPro" id="IPR046348">
    <property type="entry name" value="SIS_dom_sf"/>
</dbReference>
<dbReference type="PANTHER" id="PTHR10937:SF0">
    <property type="entry name" value="GLUTAMINE--FRUCTOSE-6-PHOSPHATE TRANSAMINASE (ISOMERIZING)"/>
    <property type="match status" value="1"/>
</dbReference>
<dbReference type="SUPFAM" id="SSF53697">
    <property type="entry name" value="SIS domain"/>
    <property type="match status" value="1"/>
</dbReference>
<dbReference type="Proteomes" id="UP001418444">
    <property type="component" value="Unassembled WGS sequence"/>
</dbReference>
<evidence type="ECO:0000313" key="12">
    <source>
        <dbReference type="Proteomes" id="UP001418444"/>
    </source>
</evidence>
<dbReference type="SUPFAM" id="SSF56235">
    <property type="entry name" value="N-terminal nucleophile aminohydrolases (Ntn hydrolases)"/>
    <property type="match status" value="1"/>
</dbReference>
<sequence length="620" mass="67065">MCGIVGYVGQRQALDIVVEALRRMEYRGYDSAGVAIADGHGHLTVEKKAGRLENLEKQIAEVGADNLRGTTGMGHTRWATHGQPTDRNAHPHQSLNEKFAVVHNGIIENYAPLRDELENLGVDFASDTDTETAVHLLRREYEEGPHAGDFVASAYATLRRLEGAFTVVFASADHPGTIVAARRSTPLVVGVGDGEMFVASDVTAFIEHTRDAVELGQDEVVVITADSFDITDFDGNPTGGKPFHIDWDLAAAEKGGYDYFMLKEIAEQPEAIANTLLGHLEGGRIVLDEQRLSDQDLRDVDKVFVVACGTAYHAGMIAKYAIEHWTRLPVEVELASEFRYRDPVLDRSTLVVAISQSGETADTLEAVRHAKDQNARVLAICNTNGAQIPRESDAVLYTHAGPEIGVASTKCFLAQIAAAYMVGLALAQAVGTKYPDEVVSEFRALEEIPAVVEEVLEQMEAVRDLARQYAASDTVLFLGRHMGYPVALEGALKLKELAYIHAEGFAAGELKHGPIALIDDGLPVIVVMPSPEGRAVLHSKMISNVREIQARGAKTIIIAEPGDTAAAAVADHLIPIPHTPTLLQPLVSTVPMQVFAATVAQERGYDVDKPRNLAKSVTVE</sequence>
<keyword evidence="5 8" id="KW-0808">Transferase</keyword>
<proteinExistence type="inferred from homology"/>
<dbReference type="InterPro" id="IPR029055">
    <property type="entry name" value="Ntn_hydrolases_N"/>
</dbReference>
<feature type="initiator methionine" description="Removed" evidence="8">
    <location>
        <position position="1"/>
    </location>
</feature>
<comment type="subunit">
    <text evidence="8">Homodimer.</text>
</comment>
<evidence type="ECO:0000259" key="9">
    <source>
        <dbReference type="PROSITE" id="PS51278"/>
    </source>
</evidence>
<feature type="domain" description="SIS" evidence="10">
    <location>
        <begin position="465"/>
        <end position="610"/>
    </location>
</feature>
<dbReference type="InterPro" id="IPR005855">
    <property type="entry name" value="GFAT"/>
</dbReference>
<feature type="domain" description="Glutamine amidotransferase type-2" evidence="9">
    <location>
        <begin position="2"/>
        <end position="226"/>
    </location>
</feature>
<dbReference type="CDD" id="cd05009">
    <property type="entry name" value="SIS_GlmS_GlmD_2"/>
    <property type="match status" value="1"/>
</dbReference>
<evidence type="ECO:0000256" key="2">
    <source>
        <dbReference type="ARBA" id="ARBA00012916"/>
    </source>
</evidence>
<dbReference type="PANTHER" id="PTHR10937">
    <property type="entry name" value="GLUCOSAMINE--FRUCTOSE-6-PHOSPHATE AMINOTRANSFERASE, ISOMERIZING"/>
    <property type="match status" value="1"/>
</dbReference>
<dbReference type="CDD" id="cd00714">
    <property type="entry name" value="GFAT"/>
    <property type="match status" value="1"/>
</dbReference>
<comment type="catalytic activity">
    <reaction evidence="1 8">
        <text>D-fructose 6-phosphate + L-glutamine = D-glucosamine 6-phosphate + L-glutamate</text>
        <dbReference type="Rhea" id="RHEA:13237"/>
        <dbReference type="ChEBI" id="CHEBI:29985"/>
        <dbReference type="ChEBI" id="CHEBI:58359"/>
        <dbReference type="ChEBI" id="CHEBI:58725"/>
        <dbReference type="ChEBI" id="CHEBI:61527"/>
        <dbReference type="EC" id="2.6.1.16"/>
    </reaction>
</comment>
<dbReference type="RefSeq" id="WP_344784870.1">
    <property type="nucleotide sequence ID" value="NZ_BAAAZW010000008.1"/>
</dbReference>
<dbReference type="NCBIfam" id="NF001484">
    <property type="entry name" value="PRK00331.1"/>
    <property type="match status" value="1"/>
</dbReference>
<evidence type="ECO:0000259" key="10">
    <source>
        <dbReference type="PROSITE" id="PS51464"/>
    </source>
</evidence>
<keyword evidence="8" id="KW-0963">Cytoplasm</keyword>
<dbReference type="Gene3D" id="3.40.50.10490">
    <property type="entry name" value="Glucose-6-phosphate isomerase like protein, domain 1"/>
    <property type="match status" value="2"/>
</dbReference>
<evidence type="ECO:0000256" key="6">
    <source>
        <dbReference type="ARBA" id="ARBA00022737"/>
    </source>
</evidence>
<feature type="active site" description="Nucleophile; for GATase activity" evidence="8">
    <location>
        <position position="2"/>
    </location>
</feature>
<evidence type="ECO:0000256" key="7">
    <source>
        <dbReference type="ARBA" id="ARBA00022962"/>
    </source>
</evidence>
<dbReference type="InterPro" id="IPR001347">
    <property type="entry name" value="SIS_dom"/>
</dbReference>
<evidence type="ECO:0000256" key="8">
    <source>
        <dbReference type="HAMAP-Rule" id="MF_00164"/>
    </source>
</evidence>
<keyword evidence="7" id="KW-0315">Glutamine amidotransferase</keyword>